<comment type="subcellular location">
    <subcellularLocation>
        <location evidence="1">Nucleus</location>
    </subcellularLocation>
</comment>
<keyword evidence="6" id="KW-0804">Transcription</keyword>
<dbReference type="SMART" id="SM00412">
    <property type="entry name" value="Cu_FIST"/>
    <property type="match status" value="1"/>
</dbReference>
<dbReference type="GeneID" id="28938078"/>
<name>A0A0W4ZBQ5_PNEC8</name>
<dbReference type="Gene3D" id="3.90.430.10">
    <property type="entry name" value="Copper fist DNA-binding domain"/>
    <property type="match status" value="1"/>
</dbReference>
<dbReference type="EMBL" id="LFVZ01000016">
    <property type="protein sequence ID" value="KTW25756.1"/>
    <property type="molecule type" value="Genomic_DNA"/>
</dbReference>
<dbReference type="GO" id="GO:0000978">
    <property type="term" value="F:RNA polymerase II cis-regulatory region sequence-specific DNA binding"/>
    <property type="evidence" value="ECO:0007669"/>
    <property type="project" value="TreeGrafter"/>
</dbReference>
<evidence type="ECO:0000256" key="3">
    <source>
        <dbReference type="ARBA" id="ARBA00022833"/>
    </source>
</evidence>
<evidence type="ECO:0000256" key="5">
    <source>
        <dbReference type="ARBA" id="ARBA00023015"/>
    </source>
</evidence>
<dbReference type="PANTHER" id="PTHR28088:SF5">
    <property type="entry name" value="TRANSCRIPTIONAL ACTIVATOR HAA1-RELATED"/>
    <property type="match status" value="1"/>
</dbReference>
<keyword evidence="4" id="KW-0186">Copper</keyword>
<dbReference type="GO" id="GO:0006878">
    <property type="term" value="P:intracellular copper ion homeostasis"/>
    <property type="evidence" value="ECO:0007669"/>
    <property type="project" value="TreeGrafter"/>
</dbReference>
<reference evidence="10" key="1">
    <citation type="journal article" date="2016" name="Nat. Commun.">
        <title>Genome analysis of three Pneumocystis species reveals adaptation mechanisms to life exclusively in mammalian hosts.</title>
        <authorList>
            <person name="Ma L."/>
            <person name="Chen Z."/>
            <person name="Huang D.W."/>
            <person name="Kutty G."/>
            <person name="Ishihara M."/>
            <person name="Wang H."/>
            <person name="Abouelleil A."/>
            <person name="Bishop L."/>
            <person name="Davey E."/>
            <person name="Deng R."/>
            <person name="Deng X."/>
            <person name="Fan L."/>
            <person name="Fantoni G."/>
            <person name="Fitzgerald M."/>
            <person name="Gogineni E."/>
            <person name="Goldberg J.M."/>
            <person name="Handley G."/>
            <person name="Hu X."/>
            <person name="Huber C."/>
            <person name="Jiao X."/>
            <person name="Jones K."/>
            <person name="Levin J.Z."/>
            <person name="Liu Y."/>
            <person name="Macdonald P."/>
            <person name="Melnikov A."/>
            <person name="Raley C."/>
            <person name="Sassi M."/>
            <person name="Sherman B.T."/>
            <person name="Song X."/>
            <person name="Sykes S."/>
            <person name="Tran B."/>
            <person name="Walsh L."/>
            <person name="Xia Y."/>
            <person name="Yang J."/>
            <person name="Young S."/>
            <person name="Zeng Q."/>
            <person name="Zheng X."/>
            <person name="Stephens R."/>
            <person name="Nusbaum C."/>
            <person name="Birren B.W."/>
            <person name="Azadi P."/>
            <person name="Lempicki R.A."/>
            <person name="Cuomo C.A."/>
            <person name="Kovacs J.A."/>
        </authorList>
    </citation>
    <scope>NUCLEOTIDE SEQUENCE [LARGE SCALE GENOMIC DNA]</scope>
    <source>
        <strain evidence="10">B80</strain>
    </source>
</reference>
<keyword evidence="5" id="KW-0805">Transcription regulation</keyword>
<dbReference type="InterPro" id="IPR036395">
    <property type="entry name" value="Cu_fist_DNA-bd_dom_sf"/>
</dbReference>
<feature type="domain" description="Copper-fist" evidence="8">
    <location>
        <begin position="1"/>
        <end position="40"/>
    </location>
</feature>
<dbReference type="Proteomes" id="UP000054454">
    <property type="component" value="Unassembled WGS sequence"/>
</dbReference>
<evidence type="ECO:0000256" key="4">
    <source>
        <dbReference type="ARBA" id="ARBA00023008"/>
    </source>
</evidence>
<comment type="caution">
    <text evidence="9">The sequence shown here is derived from an EMBL/GenBank/DDBJ whole genome shotgun (WGS) entry which is preliminary data.</text>
</comment>
<dbReference type="SMART" id="SM01090">
    <property type="entry name" value="Copper-fist"/>
    <property type="match status" value="1"/>
</dbReference>
<protein>
    <recommendedName>
        <fullName evidence="8">Copper-fist domain-containing protein</fullName>
    </recommendedName>
</protein>
<dbReference type="GO" id="GO:0006879">
    <property type="term" value="P:intracellular iron ion homeostasis"/>
    <property type="evidence" value="ECO:0007669"/>
    <property type="project" value="TreeGrafter"/>
</dbReference>
<dbReference type="GO" id="GO:0005507">
    <property type="term" value="F:copper ion binding"/>
    <property type="evidence" value="ECO:0007669"/>
    <property type="project" value="InterPro"/>
</dbReference>
<evidence type="ECO:0000256" key="2">
    <source>
        <dbReference type="ARBA" id="ARBA00022723"/>
    </source>
</evidence>
<evidence type="ECO:0000256" key="6">
    <source>
        <dbReference type="ARBA" id="ARBA00023163"/>
    </source>
</evidence>
<organism evidence="9 10">
    <name type="scientific">Pneumocystis carinii (strain B80)</name>
    <name type="common">Rat pneumocystis pneumonia agent</name>
    <name type="synonym">Pneumocystis carinii f. sp. carinii</name>
    <dbReference type="NCBI Taxonomy" id="1408658"/>
    <lineage>
        <taxon>Eukaryota</taxon>
        <taxon>Fungi</taxon>
        <taxon>Dikarya</taxon>
        <taxon>Ascomycota</taxon>
        <taxon>Taphrinomycotina</taxon>
        <taxon>Pneumocystomycetes</taxon>
        <taxon>Pneumocystaceae</taxon>
        <taxon>Pneumocystis</taxon>
    </lineage>
</organism>
<accession>A0A0W4ZBQ5</accession>
<keyword evidence="2" id="KW-0479">Metal-binding</keyword>
<dbReference type="VEuPathDB" id="FungiDB:T552_03369"/>
<evidence type="ECO:0000313" key="10">
    <source>
        <dbReference type="Proteomes" id="UP000054454"/>
    </source>
</evidence>
<dbReference type="PANTHER" id="PTHR28088">
    <property type="entry name" value="TRANSCRIPTIONAL ACTIVATOR HAA1-RELATED"/>
    <property type="match status" value="1"/>
</dbReference>
<keyword evidence="7" id="KW-0539">Nucleus</keyword>
<dbReference type="AlphaFoldDB" id="A0A0W4ZBQ5"/>
<dbReference type="GO" id="GO:0005634">
    <property type="term" value="C:nucleus"/>
    <property type="evidence" value="ECO:0007669"/>
    <property type="project" value="UniProtKB-SubCell"/>
</dbReference>
<evidence type="ECO:0000256" key="1">
    <source>
        <dbReference type="ARBA" id="ARBA00004123"/>
    </source>
</evidence>
<dbReference type="InterPro" id="IPR051763">
    <property type="entry name" value="Copper_Homeo_Regul"/>
</dbReference>
<dbReference type="Pfam" id="PF00649">
    <property type="entry name" value="Copper-fist"/>
    <property type="match status" value="1"/>
</dbReference>
<evidence type="ECO:0000259" key="8">
    <source>
        <dbReference type="PROSITE" id="PS50073"/>
    </source>
</evidence>
<dbReference type="OrthoDB" id="5600085at2759"/>
<evidence type="ECO:0000313" key="9">
    <source>
        <dbReference type="EMBL" id="KTW25756.1"/>
    </source>
</evidence>
<evidence type="ECO:0000256" key="7">
    <source>
        <dbReference type="ARBA" id="ARBA00023242"/>
    </source>
</evidence>
<dbReference type="FunFam" id="3.90.430.10:FF:000001">
    <property type="entry name" value="Copper fist DNA-binding protein"/>
    <property type="match status" value="1"/>
</dbReference>
<dbReference type="GO" id="GO:0000981">
    <property type="term" value="F:DNA-binding transcription factor activity, RNA polymerase II-specific"/>
    <property type="evidence" value="ECO:0007669"/>
    <property type="project" value="TreeGrafter"/>
</dbReference>
<dbReference type="InterPro" id="IPR001083">
    <property type="entry name" value="Cu_fist_DNA-bd_dom"/>
</dbReference>
<dbReference type="SUPFAM" id="SSF57879">
    <property type="entry name" value="Zinc domain conserved in yeast copper-regulated transcription factors"/>
    <property type="match status" value="1"/>
</dbReference>
<sequence>MVYINDIKYACSSCIRGHRSSLCDHENRQLFEIKRKGRPVSQCVQMPTERTKKGSKTRCICHHELGESFVSLDVEKMALKMSKKNRKKISPMMKNERGFCDIEKDQGIRNSVQIYSFPTDYNTLNNSLQWIHLPEVPKTPSNIDIKAQEARFEPNGLYDSDSVFCSQNLGSELKPTEMIHEYPQYMCNYQMNFYQTCDKSAYTHFDSVPIYPYMRSDIGIDSRVFTSEFVGCDQYLKMQNNDNTKIPELLTDPQIMISNDYRNFNSEILDISYPYLLSKVGFDYLFDSTCESSNCHINTNNIPQNVLQTMSMDRKLLLGLYTNPK</sequence>
<keyword evidence="10" id="KW-1185">Reference proteome</keyword>
<dbReference type="RefSeq" id="XP_018224365.1">
    <property type="nucleotide sequence ID" value="XM_018371875.1"/>
</dbReference>
<dbReference type="GO" id="GO:0045944">
    <property type="term" value="P:positive regulation of transcription by RNA polymerase II"/>
    <property type="evidence" value="ECO:0007669"/>
    <property type="project" value="TreeGrafter"/>
</dbReference>
<dbReference type="PRINTS" id="PR00617">
    <property type="entry name" value="COPPERFIST"/>
</dbReference>
<dbReference type="PROSITE" id="PS50073">
    <property type="entry name" value="COPPER_FIST_2"/>
    <property type="match status" value="1"/>
</dbReference>
<keyword evidence="3" id="KW-0862">Zinc</keyword>
<proteinExistence type="predicted"/>
<gene>
    <name evidence="9" type="ORF">T552_03369</name>
</gene>